<evidence type="ECO:0000313" key="9">
    <source>
        <dbReference type="Proteomes" id="UP000008922"/>
    </source>
</evidence>
<dbReference type="EMBL" id="AP012029">
    <property type="protein sequence ID" value="BAJ64578.1"/>
    <property type="molecule type" value="Genomic_DNA"/>
</dbReference>
<dbReference type="GO" id="GO:0000310">
    <property type="term" value="F:xanthine phosphoribosyltransferase activity"/>
    <property type="evidence" value="ECO:0007669"/>
    <property type="project" value="UniProtKB-UniRule"/>
</dbReference>
<evidence type="ECO:0000313" key="8">
    <source>
        <dbReference type="EMBL" id="BAJ64578.1"/>
    </source>
</evidence>
<protein>
    <recommendedName>
        <fullName evidence="5 6">Xanthine phosphoribosyltransferase</fullName>
        <shortName evidence="5">XPRTase</shortName>
        <ecNumber evidence="5 6">2.4.2.22</ecNumber>
    </recommendedName>
</protein>
<keyword evidence="9" id="KW-1185">Reference proteome</keyword>
<gene>
    <name evidence="5 8" type="primary">xpt</name>
    <name evidence="8" type="ordered locus">ANT_25520</name>
</gene>
<comment type="subcellular location">
    <subcellularLocation>
        <location evidence="5">Cytoplasm</location>
    </subcellularLocation>
</comment>
<organism evidence="8 9">
    <name type="scientific">Anaerolinea thermophila (strain DSM 14523 / JCM 11388 / NBRC 100420 / UNI-1)</name>
    <dbReference type="NCBI Taxonomy" id="926569"/>
    <lineage>
        <taxon>Bacteria</taxon>
        <taxon>Bacillati</taxon>
        <taxon>Chloroflexota</taxon>
        <taxon>Anaerolineae</taxon>
        <taxon>Anaerolineales</taxon>
        <taxon>Anaerolineaceae</taxon>
        <taxon>Anaerolinea</taxon>
    </lineage>
</organism>
<evidence type="ECO:0000256" key="4">
    <source>
        <dbReference type="ARBA" id="ARBA00022726"/>
    </source>
</evidence>
<dbReference type="Proteomes" id="UP000008922">
    <property type="component" value="Chromosome"/>
</dbReference>
<dbReference type="FunCoup" id="E8MZN0">
    <property type="interactions" value="48"/>
</dbReference>
<dbReference type="InterPro" id="IPR050118">
    <property type="entry name" value="Pur/Pyrimidine_PRTase"/>
</dbReference>
<dbReference type="SUPFAM" id="SSF53271">
    <property type="entry name" value="PRTase-like"/>
    <property type="match status" value="1"/>
</dbReference>
<dbReference type="NCBIfam" id="TIGR01744">
    <property type="entry name" value="XPRTase"/>
    <property type="match status" value="1"/>
</dbReference>
<sequence length="192" mass="20742">MEALKQRILKDGKYLGRGILKVDNFINHQVDPELMDACGAEFARRFADVGATRILTAEISGIAPALMTGRHMNLPVVYARKSKPITMPDTVYLTVAPSHTKGVMTELIVSPEYLSAGERVLIIDDFLASGATILGLVRLAQAAGSQVVGIGTLVEKIFEGGRAALAHLNVPIHSLAVIERMDETGIYFVNDL</sequence>
<keyword evidence="1 5" id="KW-0963">Cytoplasm</keyword>
<name>E8MZN0_ANATU</name>
<evidence type="ECO:0000259" key="7">
    <source>
        <dbReference type="Pfam" id="PF00156"/>
    </source>
</evidence>
<feature type="domain" description="Phosphoribosyltransferase" evidence="7">
    <location>
        <begin position="73"/>
        <end position="156"/>
    </location>
</feature>
<dbReference type="Pfam" id="PF00156">
    <property type="entry name" value="Pribosyltran"/>
    <property type="match status" value="1"/>
</dbReference>
<dbReference type="HOGENOM" id="CLU_099015_0_0_0"/>
<dbReference type="AlphaFoldDB" id="E8MZN0"/>
<dbReference type="OrthoDB" id="9790678at2"/>
<comment type="catalytic activity">
    <reaction evidence="5">
        <text>XMP + diphosphate = xanthine + 5-phospho-alpha-D-ribose 1-diphosphate</text>
        <dbReference type="Rhea" id="RHEA:10800"/>
        <dbReference type="ChEBI" id="CHEBI:17712"/>
        <dbReference type="ChEBI" id="CHEBI:33019"/>
        <dbReference type="ChEBI" id="CHEBI:57464"/>
        <dbReference type="ChEBI" id="CHEBI:58017"/>
        <dbReference type="EC" id="2.4.2.22"/>
    </reaction>
</comment>
<dbReference type="PANTHER" id="PTHR43864">
    <property type="entry name" value="HYPOXANTHINE/GUANINE PHOSPHORIBOSYLTRANSFERASE"/>
    <property type="match status" value="1"/>
</dbReference>
<feature type="binding site" evidence="5">
    <location>
        <position position="20"/>
    </location>
    <ligand>
        <name>xanthine</name>
        <dbReference type="ChEBI" id="CHEBI:17712"/>
    </ligand>
</feature>
<feature type="binding site" evidence="5">
    <location>
        <position position="27"/>
    </location>
    <ligand>
        <name>xanthine</name>
        <dbReference type="ChEBI" id="CHEBI:17712"/>
    </ligand>
</feature>
<dbReference type="NCBIfam" id="NF006671">
    <property type="entry name" value="PRK09219.1"/>
    <property type="match status" value="1"/>
</dbReference>
<evidence type="ECO:0000256" key="6">
    <source>
        <dbReference type="NCBIfam" id="TIGR01744"/>
    </source>
</evidence>
<dbReference type="GO" id="GO:0005737">
    <property type="term" value="C:cytoplasm"/>
    <property type="evidence" value="ECO:0007669"/>
    <property type="project" value="UniProtKB-SubCell"/>
</dbReference>
<comment type="subunit">
    <text evidence="5">Homodimer.</text>
</comment>
<evidence type="ECO:0000256" key="2">
    <source>
        <dbReference type="ARBA" id="ARBA00022676"/>
    </source>
</evidence>
<keyword evidence="2 5" id="KW-0328">Glycosyltransferase</keyword>
<comment type="pathway">
    <text evidence="5">Purine metabolism; XMP biosynthesis via salvage pathway; XMP from xanthine: step 1/1.</text>
</comment>
<dbReference type="InterPro" id="IPR029057">
    <property type="entry name" value="PRTase-like"/>
</dbReference>
<dbReference type="CDD" id="cd06223">
    <property type="entry name" value="PRTases_typeI"/>
    <property type="match status" value="1"/>
</dbReference>
<dbReference type="InParanoid" id="E8MZN0"/>
<feature type="binding site" evidence="5">
    <location>
        <position position="156"/>
    </location>
    <ligand>
        <name>xanthine</name>
        <dbReference type="ChEBI" id="CHEBI:17712"/>
    </ligand>
</feature>
<dbReference type="RefSeq" id="WP_013560933.1">
    <property type="nucleotide sequence ID" value="NC_014960.1"/>
</dbReference>
<dbReference type="PANTHER" id="PTHR43864:SF1">
    <property type="entry name" value="XANTHINE PHOSPHORIBOSYLTRANSFERASE"/>
    <property type="match status" value="1"/>
</dbReference>
<reference evidence="8 9" key="1">
    <citation type="submission" date="2010-12" db="EMBL/GenBank/DDBJ databases">
        <title>Whole genome sequence of Anaerolinea thermophila UNI-1.</title>
        <authorList>
            <person name="Narita-Yamada S."/>
            <person name="Kishi E."/>
            <person name="Watanabe Y."/>
            <person name="Takasaki K."/>
            <person name="Ankai A."/>
            <person name="Oguchi A."/>
            <person name="Fukui S."/>
            <person name="Takahashi M."/>
            <person name="Yashiro I."/>
            <person name="Hosoyama A."/>
            <person name="Sekiguchi Y."/>
            <person name="Hanada S."/>
            <person name="Fujita N."/>
        </authorList>
    </citation>
    <scope>NUCLEOTIDE SEQUENCE [LARGE SCALE GENOMIC DNA]</scope>
    <source>
        <strain evidence="9">DSM 14523 / JCM 11388 / NBRC 100420 / UNI-1</strain>
    </source>
</reference>
<evidence type="ECO:0000256" key="1">
    <source>
        <dbReference type="ARBA" id="ARBA00022490"/>
    </source>
</evidence>
<dbReference type="EC" id="2.4.2.22" evidence="5 6"/>
<dbReference type="STRING" id="926569.ANT_25520"/>
<dbReference type="HAMAP" id="MF_01184">
    <property type="entry name" value="XPRTase"/>
    <property type="match status" value="1"/>
</dbReference>
<accession>E8MZN0</accession>
<feature type="binding site" evidence="5">
    <location>
        <begin position="128"/>
        <end position="132"/>
    </location>
    <ligand>
        <name>5-phospho-alpha-D-ribose 1-diphosphate</name>
        <dbReference type="ChEBI" id="CHEBI:58017"/>
    </ligand>
</feature>
<evidence type="ECO:0000256" key="3">
    <source>
        <dbReference type="ARBA" id="ARBA00022679"/>
    </source>
</evidence>
<comment type="function">
    <text evidence="5">Converts the preformed base xanthine, a product of nucleic acid breakdown, to xanthosine 5'-monophosphate (XMP), so it can be reused for RNA or DNA synthesis.</text>
</comment>
<dbReference type="eggNOG" id="COG0503">
    <property type="taxonomic scope" value="Bacteria"/>
</dbReference>
<comment type="similarity">
    <text evidence="5">Belongs to the purine/pyrimidine phosphoribosyltransferase family. Xpt subfamily.</text>
</comment>
<dbReference type="InterPro" id="IPR000836">
    <property type="entry name" value="PRTase_dom"/>
</dbReference>
<evidence type="ECO:0000256" key="5">
    <source>
        <dbReference type="HAMAP-Rule" id="MF_01184"/>
    </source>
</evidence>
<keyword evidence="4 5" id="KW-0660">Purine salvage</keyword>
<proteinExistence type="inferred from homology"/>
<dbReference type="GO" id="GO:0006166">
    <property type="term" value="P:purine ribonucleoside salvage"/>
    <property type="evidence" value="ECO:0007669"/>
    <property type="project" value="UniProtKB-KW"/>
</dbReference>
<keyword evidence="3 5" id="KW-0808">Transferase</keyword>
<dbReference type="GO" id="GO:0032265">
    <property type="term" value="P:XMP salvage"/>
    <property type="evidence" value="ECO:0007669"/>
    <property type="project" value="UniProtKB-UniRule"/>
</dbReference>
<dbReference type="InterPro" id="IPR010079">
    <property type="entry name" value="Xanthine_PRibTrfase"/>
</dbReference>
<dbReference type="Gene3D" id="3.40.50.2020">
    <property type="match status" value="1"/>
</dbReference>
<dbReference type="GO" id="GO:0046110">
    <property type="term" value="P:xanthine metabolic process"/>
    <property type="evidence" value="ECO:0007669"/>
    <property type="project" value="UniProtKB-UniRule"/>
</dbReference>
<dbReference type="UniPathway" id="UPA00602">
    <property type="reaction ID" value="UER00658"/>
</dbReference>
<dbReference type="KEGG" id="atm:ANT_25520"/>